<evidence type="ECO:0000256" key="2">
    <source>
        <dbReference type="ARBA" id="ARBA00022475"/>
    </source>
</evidence>
<dbReference type="InterPro" id="IPR038078">
    <property type="entry name" value="PhoU-like_sf"/>
</dbReference>
<dbReference type="Proteomes" id="UP000002939">
    <property type="component" value="Unassembled WGS sequence"/>
</dbReference>
<feature type="transmembrane region" description="Helical" evidence="6">
    <location>
        <begin position="48"/>
        <end position="72"/>
    </location>
</feature>
<gene>
    <name evidence="8" type="ORF">HMPREF0446_00447</name>
</gene>
<keyword evidence="2" id="KW-1003">Cell membrane</keyword>
<evidence type="ECO:0000256" key="3">
    <source>
        <dbReference type="ARBA" id="ARBA00022692"/>
    </source>
</evidence>
<dbReference type="EMBL" id="ACRF02000013">
    <property type="protein sequence ID" value="EEW93565.1"/>
    <property type="molecule type" value="Genomic_DNA"/>
</dbReference>
<organism evidence="8 9">
    <name type="scientific">Granulicatella elegans ATCC 700633</name>
    <dbReference type="NCBI Taxonomy" id="626369"/>
    <lineage>
        <taxon>Bacteria</taxon>
        <taxon>Bacillati</taxon>
        <taxon>Bacillota</taxon>
        <taxon>Bacilli</taxon>
        <taxon>Lactobacillales</taxon>
        <taxon>Carnobacteriaceae</taxon>
        <taxon>Granulicatella</taxon>
    </lineage>
</organism>
<feature type="transmembrane region" description="Helical" evidence="6">
    <location>
        <begin position="241"/>
        <end position="267"/>
    </location>
</feature>
<dbReference type="GO" id="GO:0044341">
    <property type="term" value="P:sodium-dependent phosphate transport"/>
    <property type="evidence" value="ECO:0007669"/>
    <property type="project" value="InterPro"/>
</dbReference>
<evidence type="ECO:0000256" key="6">
    <source>
        <dbReference type="SAM" id="Phobius"/>
    </source>
</evidence>
<feature type="transmembrane region" description="Helical" evidence="6">
    <location>
        <begin position="279"/>
        <end position="302"/>
    </location>
</feature>
<dbReference type="PANTHER" id="PTHR10010:SF46">
    <property type="entry name" value="SODIUM-DEPENDENT PHOSPHATE TRANSPORT PROTEIN 2B"/>
    <property type="match status" value="1"/>
</dbReference>
<keyword evidence="9" id="KW-1185">Reference proteome</keyword>
<evidence type="ECO:0000259" key="7">
    <source>
        <dbReference type="Pfam" id="PF01895"/>
    </source>
</evidence>
<dbReference type="AlphaFoldDB" id="D0BKG2"/>
<dbReference type="PANTHER" id="PTHR10010">
    <property type="entry name" value="SOLUTE CARRIER FAMILY 34 SODIUM PHOSPHATE , MEMBER 2-RELATED"/>
    <property type="match status" value="1"/>
</dbReference>
<feature type="domain" description="PhoU" evidence="7">
    <location>
        <begin position="453"/>
        <end position="536"/>
    </location>
</feature>
<dbReference type="RefSeq" id="WP_006702721.1">
    <property type="nucleotide sequence ID" value="NZ_KI391971.1"/>
</dbReference>
<dbReference type="GO" id="GO:0005886">
    <property type="term" value="C:plasma membrane"/>
    <property type="evidence" value="ECO:0007669"/>
    <property type="project" value="UniProtKB-SubCell"/>
</dbReference>
<reference evidence="8" key="2">
    <citation type="submission" date="2011-10" db="EMBL/GenBank/DDBJ databases">
        <title>The Genome Sequence of Granulicatella elegans ATCC 700633.</title>
        <authorList>
            <consortium name="The Broad Institute Genome Sequencing Platform"/>
            <consortium name="The Broad Institute Genome Sequencing Center for Infectious Disease"/>
            <person name="Earl A."/>
            <person name="Ward D."/>
            <person name="Feldgarden M."/>
            <person name="Gevers D."/>
            <person name="Sibley C.D."/>
            <person name="Field T.R."/>
            <person name="Grinwis M."/>
            <person name="Eshaghurshan C.S."/>
            <person name="Surette M.G."/>
            <person name="Young S.K."/>
            <person name="Zeng Q."/>
            <person name="Gargeya S."/>
            <person name="Fitzgerald M."/>
            <person name="Haas B."/>
            <person name="Abouelleil A."/>
            <person name="Alvarado L."/>
            <person name="Arachchi H.M."/>
            <person name="Berlin A."/>
            <person name="Brown A."/>
            <person name="Chapman S.B."/>
            <person name="Chen Z."/>
            <person name="Dunbar C."/>
            <person name="Freedman E."/>
            <person name="Gearin G."/>
            <person name="Goldberg J."/>
            <person name="Griggs A."/>
            <person name="Gujja S."/>
            <person name="Heiman D."/>
            <person name="Howarth C."/>
            <person name="Larson L."/>
            <person name="Lui A."/>
            <person name="MacDonald P.J.P."/>
            <person name="Montmayeur A."/>
            <person name="Murphy C."/>
            <person name="Neiman D."/>
            <person name="Pearson M."/>
            <person name="Priest M."/>
            <person name="Roberts A."/>
            <person name="Saif S."/>
            <person name="Shea T."/>
            <person name="Shenoy N."/>
            <person name="Sisk P."/>
            <person name="Stolte C."/>
            <person name="Sykes S."/>
            <person name="Wortman J."/>
            <person name="Nusbaum C."/>
            <person name="Birren B."/>
        </authorList>
    </citation>
    <scope>NUCLEOTIDE SEQUENCE [LARGE SCALE GENOMIC DNA]</scope>
    <source>
        <strain evidence="8">ATCC 700633</strain>
    </source>
</reference>
<evidence type="ECO:0000256" key="1">
    <source>
        <dbReference type="ARBA" id="ARBA00004651"/>
    </source>
</evidence>
<proteinExistence type="predicted"/>
<comment type="subcellular location">
    <subcellularLocation>
        <location evidence="1">Cell membrane</location>
        <topology evidence="1">Multi-pass membrane protein</topology>
    </subcellularLocation>
</comment>
<dbReference type="GO" id="GO:0005436">
    <property type="term" value="F:sodium:phosphate symporter activity"/>
    <property type="evidence" value="ECO:0007669"/>
    <property type="project" value="InterPro"/>
</dbReference>
<feature type="transmembrane region" description="Helical" evidence="6">
    <location>
        <begin position="169"/>
        <end position="187"/>
    </location>
</feature>
<dbReference type="InterPro" id="IPR004633">
    <property type="entry name" value="NaPi_cotrn-rel/YqeW-like"/>
</dbReference>
<evidence type="ECO:0000313" key="9">
    <source>
        <dbReference type="Proteomes" id="UP000002939"/>
    </source>
</evidence>
<dbReference type="SUPFAM" id="SSF109755">
    <property type="entry name" value="PhoU-like"/>
    <property type="match status" value="1"/>
</dbReference>
<sequence length="547" mass="60088">MYLEMFLGAVAGLSLFLYGMKLMADGLQKFAGDKLKSIVRTLTKNRLMAVLVGMFVTMVIQSSSATSVMVVGFVNASIMTIQQAVGVIFGANIGTTITGQMVSFNLSQWAPIAIGTGILMGAIVKNPKVKEFAEILVGFGILFIGMNYLKDALAPLKDLPAFTEWIVNYGHNPLFGVALGFIMTLALQSSSATIGVLIALASQGVLPFATALYIIFGDNIGTCTTALISSLGTSRRGKQVAVIHLSINIIGTIYFMLFFTGILTNIVTSMNATDIARQIANAHTIFNIVNVIVLFPFANLLVKLADFIIPEPQAEIMEEEEKLVSYLDKRILVSPSIALQNTMYEFAAMSHAADKTLTYAIDAIRLRSQEKIEKAFASEQQVNQFQKAIIEYLVEISQQSVSTSDQETIDELFSTVNDVERISDHAENIADFAKAVLERDIVLDEKTLSELEHVFGLVQKGFAMSIDTLSTGNIEKVKEVITIEREIDRLKIEIRDKYMKRMNKGIASADSGIFVMDLLSNLERISDHFRNIGETVQRLGRPVVVTE</sequence>
<dbReference type="NCBIfam" id="NF037997">
    <property type="entry name" value="Na_Pi_symport"/>
    <property type="match status" value="1"/>
</dbReference>
<comment type="caution">
    <text evidence="8">The sequence shown here is derived from an EMBL/GenBank/DDBJ whole genome shotgun (WGS) entry which is preliminary data.</text>
</comment>
<evidence type="ECO:0000256" key="5">
    <source>
        <dbReference type="ARBA" id="ARBA00023136"/>
    </source>
</evidence>
<protein>
    <recommendedName>
        <fullName evidence="7">PhoU domain-containing protein</fullName>
    </recommendedName>
</protein>
<feature type="transmembrane region" description="Helical" evidence="6">
    <location>
        <begin position="194"/>
        <end position="216"/>
    </location>
</feature>
<dbReference type="NCBIfam" id="TIGR00704">
    <property type="entry name" value="NaPi_cotrn_rel"/>
    <property type="match status" value="1"/>
</dbReference>
<dbReference type="eggNOG" id="COG1283">
    <property type="taxonomic scope" value="Bacteria"/>
</dbReference>
<dbReference type="HOGENOM" id="CLU_025623_0_1_9"/>
<name>D0BKG2_9LACT</name>
<reference evidence="8" key="1">
    <citation type="submission" date="2009-09" db="EMBL/GenBank/DDBJ databases">
        <authorList>
            <consortium name="The Broad Institute Genome Sequencing Platform"/>
            <person name="Ward D."/>
            <person name="Feldgarden M."/>
            <person name="Earl A."/>
            <person name="Young S.K."/>
            <person name="Zeng Q."/>
            <person name="Koehrsen M."/>
            <person name="Alvarado L."/>
            <person name="Berlin A."/>
            <person name="Bochicchio J."/>
            <person name="Borenstein D."/>
            <person name="Chapman S.B."/>
            <person name="Chen Z."/>
            <person name="Engels R."/>
            <person name="Freedman E."/>
            <person name="Gellesch M."/>
            <person name="Goldberg J."/>
            <person name="Griggs A."/>
            <person name="Gujja S."/>
            <person name="Heilman E."/>
            <person name="Heiman D."/>
            <person name="Hepburn T."/>
            <person name="Howarth C."/>
            <person name="Jen D."/>
            <person name="Larson L."/>
            <person name="Lewis B."/>
            <person name="Mehta T."/>
            <person name="Park D."/>
            <person name="Pearson M."/>
            <person name="Roberts A."/>
            <person name="Saif S."/>
            <person name="Shea T."/>
            <person name="Shenoy N."/>
            <person name="Sisk P."/>
            <person name="Stolte C."/>
            <person name="Sykes S."/>
            <person name="Thomson T."/>
            <person name="Walk T."/>
            <person name="White J."/>
            <person name="Yandava C."/>
            <person name="Sibley C.D."/>
            <person name="Field T.R."/>
            <person name="Grinwis M."/>
            <person name="Eshaghurshan C.S."/>
            <person name="Surette M.G."/>
            <person name="Haas B."/>
            <person name="Nusbaum C."/>
            <person name="Birren B."/>
        </authorList>
    </citation>
    <scope>NUCLEOTIDE SEQUENCE [LARGE SCALE GENOMIC DNA]</scope>
    <source>
        <strain evidence="8">ATCC 700633</strain>
    </source>
</reference>
<feature type="domain" description="PhoU" evidence="7">
    <location>
        <begin position="348"/>
        <end position="432"/>
    </location>
</feature>
<keyword evidence="5 6" id="KW-0472">Membrane</keyword>
<evidence type="ECO:0000313" key="8">
    <source>
        <dbReference type="EMBL" id="EEW93565.1"/>
    </source>
</evidence>
<evidence type="ECO:0000256" key="4">
    <source>
        <dbReference type="ARBA" id="ARBA00022989"/>
    </source>
</evidence>
<keyword evidence="3 6" id="KW-0812">Transmembrane</keyword>
<feature type="transmembrane region" description="Helical" evidence="6">
    <location>
        <begin position="108"/>
        <end position="125"/>
    </location>
</feature>
<keyword evidence="4 6" id="KW-1133">Transmembrane helix</keyword>
<dbReference type="OrthoDB" id="9763003at2"/>
<accession>D0BKG2</accession>
<dbReference type="InterPro" id="IPR003841">
    <property type="entry name" value="Na/Pi_transpt"/>
</dbReference>
<dbReference type="InterPro" id="IPR026022">
    <property type="entry name" value="PhoU_dom"/>
</dbReference>
<dbReference type="Pfam" id="PF01895">
    <property type="entry name" value="PhoU"/>
    <property type="match status" value="2"/>
</dbReference>
<dbReference type="Pfam" id="PF02690">
    <property type="entry name" value="Na_Pi_cotrans"/>
    <property type="match status" value="2"/>
</dbReference>
<dbReference type="STRING" id="626369.HMPREF0446_00447"/>
<dbReference type="Gene3D" id="1.20.58.220">
    <property type="entry name" value="Phosphate transport system protein phou homolog 2, domain 2"/>
    <property type="match status" value="1"/>
</dbReference>
<feature type="transmembrane region" description="Helical" evidence="6">
    <location>
        <begin position="84"/>
        <end position="102"/>
    </location>
</feature>